<gene>
    <name evidence="2" type="ORF">EYF80_029762</name>
</gene>
<feature type="compositionally biased region" description="Polar residues" evidence="1">
    <location>
        <begin position="77"/>
        <end position="86"/>
    </location>
</feature>
<dbReference type="Proteomes" id="UP000314294">
    <property type="component" value="Unassembled WGS sequence"/>
</dbReference>
<evidence type="ECO:0000313" key="3">
    <source>
        <dbReference type="Proteomes" id="UP000314294"/>
    </source>
</evidence>
<organism evidence="2 3">
    <name type="scientific">Liparis tanakae</name>
    <name type="common">Tanaka's snailfish</name>
    <dbReference type="NCBI Taxonomy" id="230148"/>
    <lineage>
        <taxon>Eukaryota</taxon>
        <taxon>Metazoa</taxon>
        <taxon>Chordata</taxon>
        <taxon>Craniata</taxon>
        <taxon>Vertebrata</taxon>
        <taxon>Euteleostomi</taxon>
        <taxon>Actinopterygii</taxon>
        <taxon>Neopterygii</taxon>
        <taxon>Teleostei</taxon>
        <taxon>Neoteleostei</taxon>
        <taxon>Acanthomorphata</taxon>
        <taxon>Eupercaria</taxon>
        <taxon>Perciformes</taxon>
        <taxon>Cottioidei</taxon>
        <taxon>Cottales</taxon>
        <taxon>Liparidae</taxon>
        <taxon>Liparis</taxon>
    </lineage>
</organism>
<feature type="compositionally biased region" description="Basic and acidic residues" evidence="1">
    <location>
        <begin position="1"/>
        <end position="22"/>
    </location>
</feature>
<accession>A0A4Z2H597</accession>
<comment type="caution">
    <text evidence="2">The sequence shown here is derived from an EMBL/GenBank/DDBJ whole genome shotgun (WGS) entry which is preliminary data.</text>
</comment>
<sequence>MIGGERQNRGGKIEMQSRRGEGREEDVERVEKRQPSHNGGQRAPGTFWAPLTSKQGAETLWGSREAKPSEILVLGTKPQTNKSHFNNAPPCPPSWERTTVEDFRDSQELSLNSPGPSVKSDGALLKRQTLWSWGEDARGTCPPSGVIIPRDFLCETNVVVVRPPSKSVRVSPVSPVFLWRRTYGEESCRFTDV</sequence>
<reference evidence="2 3" key="1">
    <citation type="submission" date="2019-03" db="EMBL/GenBank/DDBJ databases">
        <title>First draft genome of Liparis tanakae, snailfish: a comprehensive survey of snailfish specific genes.</title>
        <authorList>
            <person name="Kim W."/>
            <person name="Song I."/>
            <person name="Jeong J.-H."/>
            <person name="Kim D."/>
            <person name="Kim S."/>
            <person name="Ryu S."/>
            <person name="Song J.Y."/>
            <person name="Lee S.K."/>
        </authorList>
    </citation>
    <scope>NUCLEOTIDE SEQUENCE [LARGE SCALE GENOMIC DNA]</scope>
    <source>
        <tissue evidence="2">Muscle</tissue>
    </source>
</reference>
<evidence type="ECO:0000256" key="1">
    <source>
        <dbReference type="SAM" id="MobiDB-lite"/>
    </source>
</evidence>
<dbReference type="EMBL" id="SRLO01000342">
    <property type="protein sequence ID" value="TNN60004.1"/>
    <property type="molecule type" value="Genomic_DNA"/>
</dbReference>
<feature type="region of interest" description="Disordered" evidence="1">
    <location>
        <begin position="1"/>
        <end position="98"/>
    </location>
</feature>
<protein>
    <submittedName>
        <fullName evidence="2">Uncharacterized protein</fullName>
    </submittedName>
</protein>
<proteinExistence type="predicted"/>
<evidence type="ECO:0000313" key="2">
    <source>
        <dbReference type="EMBL" id="TNN60004.1"/>
    </source>
</evidence>
<keyword evidence="3" id="KW-1185">Reference proteome</keyword>
<name>A0A4Z2H597_9TELE</name>
<dbReference type="AlphaFoldDB" id="A0A4Z2H597"/>